<evidence type="ECO:0008006" key="10">
    <source>
        <dbReference type="Google" id="ProtNLM"/>
    </source>
</evidence>
<evidence type="ECO:0000256" key="6">
    <source>
        <dbReference type="SAM" id="MobiDB-lite"/>
    </source>
</evidence>
<dbReference type="GO" id="GO:0004674">
    <property type="term" value="F:protein serine/threonine kinase activity"/>
    <property type="evidence" value="ECO:0007669"/>
    <property type="project" value="UniProtKB-KW"/>
</dbReference>
<dbReference type="EMBL" id="CM000846">
    <property type="protein sequence ID" value="KRH22179.1"/>
    <property type="molecule type" value="Genomic_DNA"/>
</dbReference>
<keyword evidence="3" id="KW-0547">Nucleotide-binding</keyword>
<evidence type="ECO:0000256" key="2">
    <source>
        <dbReference type="ARBA" id="ARBA00022679"/>
    </source>
</evidence>
<keyword evidence="4" id="KW-0418">Kinase</keyword>
<organism evidence="7">
    <name type="scientific">Glycine max</name>
    <name type="common">Soybean</name>
    <name type="synonym">Glycine hispida</name>
    <dbReference type="NCBI Taxonomy" id="3847"/>
    <lineage>
        <taxon>Eukaryota</taxon>
        <taxon>Viridiplantae</taxon>
        <taxon>Streptophyta</taxon>
        <taxon>Embryophyta</taxon>
        <taxon>Tracheophyta</taxon>
        <taxon>Spermatophyta</taxon>
        <taxon>Magnoliopsida</taxon>
        <taxon>eudicotyledons</taxon>
        <taxon>Gunneridae</taxon>
        <taxon>Pentapetalae</taxon>
        <taxon>rosids</taxon>
        <taxon>fabids</taxon>
        <taxon>Fabales</taxon>
        <taxon>Fabaceae</taxon>
        <taxon>Papilionoideae</taxon>
        <taxon>50 kb inversion clade</taxon>
        <taxon>NPAAA clade</taxon>
        <taxon>indigoferoid/millettioid clade</taxon>
        <taxon>Phaseoleae</taxon>
        <taxon>Glycine</taxon>
        <taxon>Glycine subgen. Soja</taxon>
    </lineage>
</organism>
<sequence length="106" mass="11833">MIMTFLDMHGDWCEEGPMELLDESLSKSIDLAEADVLRCIQIGLLCVQDRPEDRPDMSVVVIMLNGEKLLPRPREPAFYPHQSGSSSGNSKLKSTNEISLSLLDAR</sequence>
<feature type="region of interest" description="Disordered" evidence="6">
    <location>
        <begin position="71"/>
        <end position="106"/>
    </location>
</feature>
<reference evidence="7" key="3">
    <citation type="submission" date="2018-07" db="EMBL/GenBank/DDBJ databases">
        <title>WGS assembly of Glycine max.</title>
        <authorList>
            <person name="Schmutz J."/>
            <person name="Cannon S."/>
            <person name="Schlueter J."/>
            <person name="Ma J."/>
            <person name="Mitros T."/>
            <person name="Nelson W."/>
            <person name="Hyten D."/>
            <person name="Song Q."/>
            <person name="Thelen J."/>
            <person name="Cheng J."/>
            <person name="Xu D."/>
            <person name="Hellsten U."/>
            <person name="May G."/>
            <person name="Yu Y."/>
            <person name="Sakurai T."/>
            <person name="Umezawa T."/>
            <person name="Bhattacharyya M."/>
            <person name="Sandhu D."/>
            <person name="Valliyodan B."/>
            <person name="Lindquist E."/>
            <person name="Peto M."/>
            <person name="Grant D."/>
            <person name="Shu S."/>
            <person name="Goodstein D."/>
            <person name="Barry K."/>
            <person name="Futrell-Griggs M."/>
            <person name="Abernathy B."/>
            <person name="Du J."/>
            <person name="Tian Z."/>
            <person name="Zhu L."/>
            <person name="Gill N."/>
            <person name="Joshi T."/>
            <person name="Libault M."/>
            <person name="Sethuraman A."/>
            <person name="Zhang X."/>
            <person name="Shinozaki K."/>
            <person name="Nguyen H."/>
            <person name="Wing R."/>
            <person name="Cregan P."/>
            <person name="Specht J."/>
            <person name="Grimwood J."/>
            <person name="Rokhsar D."/>
            <person name="Stacey G."/>
            <person name="Shoemaker R."/>
            <person name="Jackson S."/>
        </authorList>
    </citation>
    <scope>NUCLEOTIDE SEQUENCE</scope>
    <source>
        <tissue evidence="7">Callus</tissue>
    </source>
</reference>
<dbReference type="GO" id="GO:0005524">
    <property type="term" value="F:ATP binding"/>
    <property type="evidence" value="ECO:0007669"/>
    <property type="project" value="UniProtKB-KW"/>
</dbReference>
<accession>A0A0R0H3F1</accession>
<dbReference type="Gramene" id="KRH22179">
    <property type="protein sequence ID" value="KRH22179"/>
    <property type="gene ID" value="GLYMA_13G283300"/>
</dbReference>
<protein>
    <recommendedName>
        <fullName evidence="10">S-locus receptor kinase C-terminal domain-containing protein</fullName>
    </recommendedName>
</protein>
<dbReference type="Gene3D" id="1.10.510.10">
    <property type="entry name" value="Transferase(Phosphotransferase) domain 1"/>
    <property type="match status" value="1"/>
</dbReference>
<dbReference type="PaxDb" id="3847-GLYMA13G35925.1"/>
<evidence type="ECO:0000313" key="7">
    <source>
        <dbReference type="EMBL" id="KRH22179.1"/>
    </source>
</evidence>
<keyword evidence="9" id="KW-1185">Reference proteome</keyword>
<proteinExistence type="predicted"/>
<dbReference type="PANTHER" id="PTHR27002:SF880">
    <property type="entry name" value="RECEPTOR-LIKE SERINE_THREONINE-PROTEIN KINASE"/>
    <property type="match status" value="1"/>
</dbReference>
<evidence type="ECO:0000256" key="5">
    <source>
        <dbReference type="ARBA" id="ARBA00022840"/>
    </source>
</evidence>
<dbReference type="PANTHER" id="PTHR27002">
    <property type="entry name" value="RECEPTOR-LIKE SERINE/THREONINE-PROTEIN KINASE SD1-8"/>
    <property type="match status" value="1"/>
</dbReference>
<name>A0A0R0H3F1_SOYBN</name>
<dbReference type="EnsemblPlants" id="KRH22179">
    <property type="protein sequence ID" value="KRH22179"/>
    <property type="gene ID" value="GLYMA_13G283300"/>
</dbReference>
<dbReference type="Proteomes" id="UP000008827">
    <property type="component" value="Chromosome 13"/>
</dbReference>
<reference evidence="7 8" key="1">
    <citation type="journal article" date="2010" name="Nature">
        <title>Genome sequence of the palaeopolyploid soybean.</title>
        <authorList>
            <person name="Schmutz J."/>
            <person name="Cannon S.B."/>
            <person name="Schlueter J."/>
            <person name="Ma J."/>
            <person name="Mitros T."/>
            <person name="Nelson W."/>
            <person name="Hyten D.L."/>
            <person name="Song Q."/>
            <person name="Thelen J.J."/>
            <person name="Cheng J."/>
            <person name="Xu D."/>
            <person name="Hellsten U."/>
            <person name="May G.D."/>
            <person name="Yu Y."/>
            <person name="Sakurai T."/>
            <person name="Umezawa T."/>
            <person name="Bhattacharyya M.K."/>
            <person name="Sandhu D."/>
            <person name="Valliyodan B."/>
            <person name="Lindquist E."/>
            <person name="Peto M."/>
            <person name="Grant D."/>
            <person name="Shu S."/>
            <person name="Goodstein D."/>
            <person name="Barry K."/>
            <person name="Futrell-Griggs M."/>
            <person name="Abernathy B."/>
            <person name="Du J."/>
            <person name="Tian Z."/>
            <person name="Zhu L."/>
            <person name="Gill N."/>
            <person name="Joshi T."/>
            <person name="Libault M."/>
            <person name="Sethuraman A."/>
            <person name="Zhang X.-C."/>
            <person name="Shinozaki K."/>
            <person name="Nguyen H.T."/>
            <person name="Wing R.A."/>
            <person name="Cregan P."/>
            <person name="Specht J."/>
            <person name="Grimwood J."/>
            <person name="Rokhsar D."/>
            <person name="Stacey G."/>
            <person name="Shoemaker R.C."/>
            <person name="Jackson S.A."/>
        </authorList>
    </citation>
    <scope>NUCLEOTIDE SEQUENCE</scope>
    <source>
        <strain evidence="8">cv. Williams 82</strain>
        <tissue evidence="7">Callus</tissue>
    </source>
</reference>
<reference evidence="8" key="2">
    <citation type="submission" date="2018-02" db="UniProtKB">
        <authorList>
            <consortium name="EnsemblPlants"/>
        </authorList>
    </citation>
    <scope>IDENTIFICATION</scope>
    <source>
        <strain evidence="8">Williams 82</strain>
    </source>
</reference>
<gene>
    <name evidence="7" type="ORF">GLYMA_13G283300</name>
</gene>
<evidence type="ECO:0000256" key="4">
    <source>
        <dbReference type="ARBA" id="ARBA00022777"/>
    </source>
</evidence>
<feature type="compositionally biased region" description="Low complexity" evidence="6">
    <location>
        <begin position="83"/>
        <end position="93"/>
    </location>
</feature>
<evidence type="ECO:0000313" key="8">
    <source>
        <dbReference type="EnsemblPlants" id="KRH22179"/>
    </source>
</evidence>
<keyword evidence="2" id="KW-0808">Transferase</keyword>
<evidence type="ECO:0000256" key="1">
    <source>
        <dbReference type="ARBA" id="ARBA00022527"/>
    </source>
</evidence>
<evidence type="ECO:0000256" key="3">
    <source>
        <dbReference type="ARBA" id="ARBA00022741"/>
    </source>
</evidence>
<keyword evidence="1" id="KW-0723">Serine/threonine-protein kinase</keyword>
<evidence type="ECO:0000313" key="9">
    <source>
        <dbReference type="Proteomes" id="UP000008827"/>
    </source>
</evidence>
<keyword evidence="5" id="KW-0067">ATP-binding</keyword>
<dbReference type="AlphaFoldDB" id="A0A0R0H3F1"/>